<reference evidence="4" key="1">
    <citation type="submission" date="2025-08" db="UniProtKB">
        <authorList>
            <consortium name="RefSeq"/>
        </authorList>
    </citation>
    <scope>IDENTIFICATION</scope>
    <source>
        <tissue evidence="4">Gonads</tissue>
    </source>
</reference>
<dbReference type="AlphaFoldDB" id="A0A1S3HQA0"/>
<sequence>MSGEDVFPESQWKEKGSTCASDYEDKTRTSFDSLTPHETRASERLRRCPWASSNKGKAIKTCAIVFGVVSLVFVGLFLYGFILVGPLRSQEAKLYRDVAELKSRLFNSTVMSAIEQYFVVATKDLSIEQERRILMGHYNDSIKNLTQAHQKTKAQLAEHVQQLEDFFNHLTNLSQSHGATKAQLVEYKRLLNDSFNDLKSLMQDHELLVAEVERLGGKVNNNDNRTAEAFRKMDRLEQLMRQVS</sequence>
<accession>A0A1S3HQA0</accession>
<dbReference type="InParanoid" id="A0A1S3HQA0"/>
<evidence type="ECO:0000256" key="2">
    <source>
        <dbReference type="SAM" id="Phobius"/>
    </source>
</evidence>
<gene>
    <name evidence="4" type="primary">LOC106157202</name>
</gene>
<keyword evidence="2" id="KW-1133">Transmembrane helix</keyword>
<evidence type="ECO:0000256" key="1">
    <source>
        <dbReference type="SAM" id="MobiDB-lite"/>
    </source>
</evidence>
<feature type="transmembrane region" description="Helical" evidence="2">
    <location>
        <begin position="62"/>
        <end position="84"/>
    </location>
</feature>
<dbReference type="GeneID" id="106157202"/>
<evidence type="ECO:0000313" key="3">
    <source>
        <dbReference type="Proteomes" id="UP000085678"/>
    </source>
</evidence>
<keyword evidence="3" id="KW-1185">Reference proteome</keyword>
<keyword evidence="2" id="KW-0472">Membrane</keyword>
<name>A0A1S3HQA0_LINAN</name>
<proteinExistence type="predicted"/>
<protein>
    <submittedName>
        <fullName evidence="4">Uncharacterized protein LOC106157202</fullName>
    </submittedName>
</protein>
<evidence type="ECO:0000313" key="4">
    <source>
        <dbReference type="RefSeq" id="XP_013388233.1"/>
    </source>
</evidence>
<organism evidence="3 4">
    <name type="scientific">Lingula anatina</name>
    <name type="common">Brachiopod</name>
    <name type="synonym">Lingula unguis</name>
    <dbReference type="NCBI Taxonomy" id="7574"/>
    <lineage>
        <taxon>Eukaryota</taxon>
        <taxon>Metazoa</taxon>
        <taxon>Spiralia</taxon>
        <taxon>Lophotrochozoa</taxon>
        <taxon>Brachiopoda</taxon>
        <taxon>Linguliformea</taxon>
        <taxon>Lingulata</taxon>
        <taxon>Lingulida</taxon>
        <taxon>Linguloidea</taxon>
        <taxon>Lingulidae</taxon>
        <taxon>Lingula</taxon>
    </lineage>
</organism>
<dbReference type="KEGG" id="lak:106157202"/>
<dbReference type="RefSeq" id="XP_013388233.1">
    <property type="nucleotide sequence ID" value="XM_013532779.1"/>
</dbReference>
<feature type="region of interest" description="Disordered" evidence="1">
    <location>
        <begin position="1"/>
        <end position="24"/>
    </location>
</feature>
<keyword evidence="2" id="KW-0812">Transmembrane</keyword>
<dbReference type="Proteomes" id="UP000085678">
    <property type="component" value="Unplaced"/>
</dbReference>